<reference evidence="1" key="1">
    <citation type="submission" date="2021-01" db="EMBL/GenBank/DDBJ databases">
        <title>Chromosome-level genome assembly of a human fungal pathogen reveals clustering of transcriptionally co-regulated genes.</title>
        <authorList>
            <person name="Voorhies M."/>
            <person name="Cohen S."/>
            <person name="Shea T.P."/>
            <person name="Petrus S."/>
            <person name="Munoz J.F."/>
            <person name="Poplawski S."/>
            <person name="Goldman W.E."/>
            <person name="Michael T."/>
            <person name="Cuomo C.A."/>
            <person name="Sil A."/>
            <person name="Beyhan S."/>
        </authorList>
    </citation>
    <scope>NUCLEOTIDE SEQUENCE</scope>
    <source>
        <strain evidence="1">H88</strain>
    </source>
</reference>
<evidence type="ECO:0000313" key="2">
    <source>
        <dbReference type="Proteomes" id="UP000663419"/>
    </source>
</evidence>
<organism evidence="1 2">
    <name type="scientific">Ajellomyces capsulatus (strain H88)</name>
    <name type="common">Darling's disease fungus</name>
    <name type="synonym">Histoplasma capsulatum</name>
    <dbReference type="NCBI Taxonomy" id="544711"/>
    <lineage>
        <taxon>Eukaryota</taxon>
        <taxon>Fungi</taxon>
        <taxon>Dikarya</taxon>
        <taxon>Ascomycota</taxon>
        <taxon>Pezizomycotina</taxon>
        <taxon>Eurotiomycetes</taxon>
        <taxon>Eurotiomycetidae</taxon>
        <taxon>Onygenales</taxon>
        <taxon>Ajellomycetaceae</taxon>
        <taxon>Histoplasma</taxon>
    </lineage>
</organism>
<name>A0A8A1LE70_AJEC8</name>
<dbReference type="EMBL" id="CP069103">
    <property type="protein sequence ID" value="QSS51175.1"/>
    <property type="molecule type" value="Genomic_DNA"/>
</dbReference>
<sequence length="137" mass="15066">MHTLHYYGNRSIKGLLDGLMQDAWRCATLLKVGRKTPARCSTSAPITPDRSLCQVIPAITTSLSLKSAVYWGLIGLYFAESGVKGLGGSQPTRKFQSNVQYKRQVIFFPSHIVPSACRTGNPFYLGPSVYFLHLGAD</sequence>
<proteinExistence type="predicted"/>
<evidence type="ECO:0000313" key="1">
    <source>
        <dbReference type="EMBL" id="QSS51175.1"/>
    </source>
</evidence>
<accession>A0A8A1LE70</accession>
<dbReference type="VEuPathDB" id="FungiDB:I7I53_06425"/>
<dbReference type="Proteomes" id="UP000663419">
    <property type="component" value="Chromosome 2"/>
</dbReference>
<gene>
    <name evidence="1" type="ORF">I7I53_06425</name>
</gene>
<dbReference type="AlphaFoldDB" id="A0A8A1LE70"/>
<protein>
    <submittedName>
        <fullName evidence="1">Uncharacterized protein</fullName>
    </submittedName>
</protein>